<accession>A0A2P8CWZ1</accession>
<dbReference type="Proteomes" id="UP000240572">
    <property type="component" value="Unassembled WGS sequence"/>
</dbReference>
<gene>
    <name evidence="1" type="ORF">B0I18_11111</name>
</gene>
<protein>
    <submittedName>
        <fullName evidence="1">Uncharacterized protein</fullName>
    </submittedName>
</protein>
<keyword evidence="2" id="KW-1185">Reference proteome</keyword>
<sequence length="66" mass="7296">MKKKKVALKSLKLDKAHLLNLNAIEGGKGVEGKTIIKITTDDPNNPTNATWCFFCPPNQSLDRLCL</sequence>
<name>A0A2P8CWZ1_9BACT</name>
<organism evidence="1 2">
    <name type="scientific">Taibaiella chishuiensis</name>
    <dbReference type="NCBI Taxonomy" id="1434707"/>
    <lineage>
        <taxon>Bacteria</taxon>
        <taxon>Pseudomonadati</taxon>
        <taxon>Bacteroidota</taxon>
        <taxon>Chitinophagia</taxon>
        <taxon>Chitinophagales</taxon>
        <taxon>Chitinophagaceae</taxon>
        <taxon>Taibaiella</taxon>
    </lineage>
</organism>
<evidence type="ECO:0000313" key="1">
    <source>
        <dbReference type="EMBL" id="PSK89459.1"/>
    </source>
</evidence>
<dbReference type="EMBL" id="PYGD01000011">
    <property type="protein sequence ID" value="PSK89459.1"/>
    <property type="molecule type" value="Genomic_DNA"/>
</dbReference>
<comment type="caution">
    <text evidence="1">The sequence shown here is derived from an EMBL/GenBank/DDBJ whole genome shotgun (WGS) entry which is preliminary data.</text>
</comment>
<reference evidence="1 2" key="1">
    <citation type="submission" date="2018-03" db="EMBL/GenBank/DDBJ databases">
        <title>Genomic Encyclopedia of Type Strains, Phase III (KMG-III): the genomes of soil and plant-associated and newly described type strains.</title>
        <authorList>
            <person name="Whitman W."/>
        </authorList>
    </citation>
    <scope>NUCLEOTIDE SEQUENCE [LARGE SCALE GENOMIC DNA]</scope>
    <source>
        <strain evidence="1 2">CGMCC 1.12700</strain>
    </source>
</reference>
<dbReference type="RefSeq" id="WP_106524712.1">
    <property type="nucleotide sequence ID" value="NZ_PYGD01000011.1"/>
</dbReference>
<dbReference type="AlphaFoldDB" id="A0A2P8CWZ1"/>
<evidence type="ECO:0000313" key="2">
    <source>
        <dbReference type="Proteomes" id="UP000240572"/>
    </source>
</evidence>
<proteinExistence type="predicted"/>